<keyword evidence="4 6" id="KW-0378">Hydrolase</keyword>
<dbReference type="GO" id="GO:0004540">
    <property type="term" value="F:RNA nuclease activity"/>
    <property type="evidence" value="ECO:0007669"/>
    <property type="project" value="InterPro"/>
</dbReference>
<comment type="caution">
    <text evidence="8">The sequence shown here is derived from an EMBL/GenBank/DDBJ whole genome shotgun (WGS) entry which is preliminary data.</text>
</comment>
<keyword evidence="5 6" id="KW-0460">Magnesium</keyword>
<comment type="similarity">
    <text evidence="6">Belongs to the PINc/VapC protein family.</text>
</comment>
<keyword evidence="2 6" id="KW-0540">Nuclease</keyword>
<dbReference type="Pfam" id="PF01850">
    <property type="entry name" value="PIN"/>
    <property type="match status" value="1"/>
</dbReference>
<dbReference type="GO" id="GO:0016788">
    <property type="term" value="F:hydrolase activity, acting on ester bonds"/>
    <property type="evidence" value="ECO:0007669"/>
    <property type="project" value="InterPro"/>
</dbReference>
<name>A0A077M4V5_9MICO</name>
<dbReference type="OrthoDB" id="196567at2"/>
<keyword evidence="6" id="KW-0800">Toxin</keyword>
<protein>
    <recommendedName>
        <fullName evidence="6">Ribonuclease VapC</fullName>
        <shortName evidence="6">RNase VapC</shortName>
        <ecNumber evidence="6">3.1.-.-</ecNumber>
    </recommendedName>
    <alternativeName>
        <fullName evidence="6">Toxin VapC</fullName>
    </alternativeName>
</protein>
<dbReference type="InterPro" id="IPR002716">
    <property type="entry name" value="PIN_dom"/>
</dbReference>
<gene>
    <name evidence="6" type="primary">vapC</name>
    <name evidence="8" type="ORF">BN13_1090019</name>
</gene>
<reference evidence="8 9" key="1">
    <citation type="journal article" date="2013" name="ISME J.">
        <title>A metabolic model for members of the genus Tetrasphaera involved in enhanced biological phosphorus removal.</title>
        <authorList>
            <person name="Kristiansen R."/>
            <person name="Nguyen H.T.T."/>
            <person name="Saunders A.M."/>
            <person name="Nielsen J.L."/>
            <person name="Wimmer R."/>
            <person name="Le V.Q."/>
            <person name="McIlroy S.J."/>
            <person name="Petrovski S."/>
            <person name="Seviour R.J."/>
            <person name="Calteau A."/>
            <person name="Nielsen K.L."/>
            <person name="Nielsen P.H."/>
        </authorList>
    </citation>
    <scope>NUCLEOTIDE SEQUENCE [LARGE SCALE GENOMIC DNA]</scope>
    <source>
        <strain evidence="8 9">Ben 74</strain>
    </source>
</reference>
<proteinExistence type="inferred from homology"/>
<dbReference type="GO" id="GO:0000287">
    <property type="term" value="F:magnesium ion binding"/>
    <property type="evidence" value="ECO:0007669"/>
    <property type="project" value="UniProtKB-UniRule"/>
</dbReference>
<organism evidence="8 9">
    <name type="scientific">Nostocoides jenkinsii Ben 74</name>
    <dbReference type="NCBI Taxonomy" id="1193518"/>
    <lineage>
        <taxon>Bacteria</taxon>
        <taxon>Bacillati</taxon>
        <taxon>Actinomycetota</taxon>
        <taxon>Actinomycetes</taxon>
        <taxon>Micrococcales</taxon>
        <taxon>Intrasporangiaceae</taxon>
        <taxon>Nostocoides</taxon>
    </lineage>
</organism>
<evidence type="ECO:0000259" key="7">
    <source>
        <dbReference type="Pfam" id="PF01850"/>
    </source>
</evidence>
<dbReference type="EMBL" id="CAJC01000012">
    <property type="protein sequence ID" value="CCI51584.1"/>
    <property type="molecule type" value="Genomic_DNA"/>
</dbReference>
<evidence type="ECO:0000313" key="9">
    <source>
        <dbReference type="Proteomes" id="UP000035720"/>
    </source>
</evidence>
<dbReference type="InterPro" id="IPR022907">
    <property type="entry name" value="VapC_family"/>
</dbReference>
<keyword evidence="9" id="KW-1185">Reference proteome</keyword>
<evidence type="ECO:0000256" key="3">
    <source>
        <dbReference type="ARBA" id="ARBA00022723"/>
    </source>
</evidence>
<dbReference type="NCBIfam" id="TIGR00028">
    <property type="entry name" value="Mtu_PIN_fam"/>
    <property type="match status" value="1"/>
</dbReference>
<evidence type="ECO:0000256" key="4">
    <source>
        <dbReference type="ARBA" id="ARBA00022801"/>
    </source>
</evidence>
<comment type="cofactor">
    <cofactor evidence="6">
        <name>Mg(2+)</name>
        <dbReference type="ChEBI" id="CHEBI:18420"/>
    </cofactor>
</comment>
<keyword evidence="1 6" id="KW-1277">Toxin-antitoxin system</keyword>
<dbReference type="Proteomes" id="UP000035720">
    <property type="component" value="Unassembled WGS sequence"/>
</dbReference>
<dbReference type="Gene3D" id="3.40.50.1010">
    <property type="entry name" value="5'-nuclease"/>
    <property type="match status" value="1"/>
</dbReference>
<dbReference type="RefSeq" id="WP_048548010.1">
    <property type="nucleotide sequence ID" value="NZ_HF571038.1"/>
</dbReference>
<dbReference type="InterPro" id="IPR006226">
    <property type="entry name" value="Mtu_PIN"/>
</dbReference>
<feature type="binding site" evidence="6">
    <location>
        <position position="7"/>
    </location>
    <ligand>
        <name>Mg(2+)</name>
        <dbReference type="ChEBI" id="CHEBI:18420"/>
    </ligand>
</feature>
<feature type="binding site" evidence="6">
    <location>
        <position position="97"/>
    </location>
    <ligand>
        <name>Mg(2+)</name>
        <dbReference type="ChEBI" id="CHEBI:18420"/>
    </ligand>
</feature>
<evidence type="ECO:0000313" key="8">
    <source>
        <dbReference type="EMBL" id="CCI51584.1"/>
    </source>
</evidence>
<dbReference type="EC" id="3.1.-.-" evidence="6"/>
<evidence type="ECO:0000256" key="2">
    <source>
        <dbReference type="ARBA" id="ARBA00022722"/>
    </source>
</evidence>
<dbReference type="AlphaFoldDB" id="A0A077M4V5"/>
<keyword evidence="3 6" id="KW-0479">Metal-binding</keyword>
<dbReference type="HAMAP" id="MF_00265">
    <property type="entry name" value="VapC_Nob1"/>
    <property type="match status" value="1"/>
</dbReference>
<dbReference type="SUPFAM" id="SSF88723">
    <property type="entry name" value="PIN domain-like"/>
    <property type="match status" value="1"/>
</dbReference>
<accession>A0A077M4V5</accession>
<comment type="function">
    <text evidence="6">Toxic component of a toxin-antitoxin (TA) system. An RNase.</text>
</comment>
<dbReference type="STRING" id="1193518.BN13_1090019"/>
<feature type="domain" description="PIN" evidence="7">
    <location>
        <begin position="4"/>
        <end position="117"/>
    </location>
</feature>
<dbReference type="GO" id="GO:0090729">
    <property type="term" value="F:toxin activity"/>
    <property type="evidence" value="ECO:0007669"/>
    <property type="project" value="UniProtKB-KW"/>
</dbReference>
<evidence type="ECO:0000256" key="1">
    <source>
        <dbReference type="ARBA" id="ARBA00022649"/>
    </source>
</evidence>
<dbReference type="GO" id="GO:0045926">
    <property type="term" value="P:negative regulation of growth"/>
    <property type="evidence" value="ECO:0007669"/>
    <property type="project" value="UniProtKB-ARBA"/>
</dbReference>
<evidence type="ECO:0000256" key="6">
    <source>
        <dbReference type="HAMAP-Rule" id="MF_00265"/>
    </source>
</evidence>
<sequence length="132" mass="14043">MTTYLLDANVFIALAVQEHVHHARCDRWLATVAGFATCPITQGAVVRFLLRSGASATDARRWLVALAATPGHDFWADELAFDGADLAHVTGHRQVTDAYLRSLAIARGGVLATLDEPLAAQSGTLLIPALPA</sequence>
<evidence type="ECO:0000256" key="5">
    <source>
        <dbReference type="ARBA" id="ARBA00022842"/>
    </source>
</evidence>
<dbReference type="InterPro" id="IPR029060">
    <property type="entry name" value="PIN-like_dom_sf"/>
</dbReference>